<dbReference type="SUPFAM" id="SSF46689">
    <property type="entry name" value="Homeodomain-like"/>
    <property type="match status" value="1"/>
</dbReference>
<dbReference type="CDD" id="cd00009">
    <property type="entry name" value="AAA"/>
    <property type="match status" value="1"/>
</dbReference>
<keyword evidence="1" id="KW-0547">Nucleotide-binding</keyword>
<evidence type="ECO:0000256" key="2">
    <source>
        <dbReference type="ARBA" id="ARBA00022840"/>
    </source>
</evidence>
<dbReference type="InterPro" id="IPR003018">
    <property type="entry name" value="GAF"/>
</dbReference>
<dbReference type="GO" id="GO:0005524">
    <property type="term" value="F:ATP binding"/>
    <property type="evidence" value="ECO:0007669"/>
    <property type="project" value="UniProtKB-KW"/>
</dbReference>
<dbReference type="GO" id="GO:0006355">
    <property type="term" value="P:regulation of DNA-templated transcription"/>
    <property type="evidence" value="ECO:0007669"/>
    <property type="project" value="InterPro"/>
</dbReference>
<reference evidence="8" key="1">
    <citation type="submission" date="2020-04" db="EMBL/GenBank/DDBJ databases">
        <authorList>
            <person name="Zhang T."/>
        </authorList>
    </citation>
    <scope>NUCLEOTIDE SEQUENCE</scope>
    <source>
        <strain evidence="8">HKST-UBA02</strain>
    </source>
</reference>
<dbReference type="InterPro" id="IPR025944">
    <property type="entry name" value="Sigma_54_int_dom_CS"/>
</dbReference>
<keyword evidence="4" id="KW-0238">DNA-binding</keyword>
<dbReference type="SUPFAM" id="SSF55781">
    <property type="entry name" value="GAF domain-like"/>
    <property type="match status" value="1"/>
</dbReference>
<name>A0A956N916_UNCEI</name>
<evidence type="ECO:0000256" key="1">
    <source>
        <dbReference type="ARBA" id="ARBA00022741"/>
    </source>
</evidence>
<dbReference type="Gene3D" id="3.30.450.40">
    <property type="match status" value="1"/>
</dbReference>
<protein>
    <submittedName>
        <fullName evidence="8">Sigma 54-interacting transcriptional regulator</fullName>
    </submittedName>
</protein>
<evidence type="ECO:0000259" key="7">
    <source>
        <dbReference type="PROSITE" id="PS50045"/>
    </source>
</evidence>
<keyword evidence="3" id="KW-0805">Transcription regulation</keyword>
<dbReference type="PROSITE" id="PS00676">
    <property type="entry name" value="SIGMA54_INTERACT_2"/>
    <property type="match status" value="1"/>
</dbReference>
<evidence type="ECO:0000313" key="9">
    <source>
        <dbReference type="Proteomes" id="UP000739538"/>
    </source>
</evidence>
<dbReference type="InterPro" id="IPR025943">
    <property type="entry name" value="Sigma_54_int_dom_ATP-bd_2"/>
</dbReference>
<proteinExistence type="predicted"/>
<organism evidence="8 9">
    <name type="scientific">Eiseniibacteriota bacterium</name>
    <dbReference type="NCBI Taxonomy" id="2212470"/>
    <lineage>
        <taxon>Bacteria</taxon>
        <taxon>Candidatus Eiseniibacteriota</taxon>
    </lineage>
</organism>
<dbReference type="PROSITE" id="PS50045">
    <property type="entry name" value="SIGMA54_INTERACT_4"/>
    <property type="match status" value="1"/>
</dbReference>
<evidence type="ECO:0000313" key="8">
    <source>
        <dbReference type="EMBL" id="MCA9754392.1"/>
    </source>
</evidence>
<dbReference type="InterPro" id="IPR003593">
    <property type="entry name" value="AAA+_ATPase"/>
</dbReference>
<accession>A0A956N916</accession>
<dbReference type="GO" id="GO:0003677">
    <property type="term" value="F:DNA binding"/>
    <property type="evidence" value="ECO:0007669"/>
    <property type="project" value="UniProtKB-KW"/>
</dbReference>
<reference evidence="8" key="2">
    <citation type="journal article" date="2021" name="Microbiome">
        <title>Successional dynamics and alternative stable states in a saline activated sludge microbial community over 9 years.</title>
        <authorList>
            <person name="Wang Y."/>
            <person name="Ye J."/>
            <person name="Ju F."/>
            <person name="Liu L."/>
            <person name="Boyd J.A."/>
            <person name="Deng Y."/>
            <person name="Parks D.H."/>
            <person name="Jiang X."/>
            <person name="Yin X."/>
            <person name="Woodcroft B.J."/>
            <person name="Tyson G.W."/>
            <person name="Hugenholtz P."/>
            <person name="Polz M.F."/>
            <person name="Zhang T."/>
        </authorList>
    </citation>
    <scope>NUCLEOTIDE SEQUENCE</scope>
    <source>
        <strain evidence="8">HKST-UBA02</strain>
    </source>
</reference>
<dbReference type="SMART" id="SM00382">
    <property type="entry name" value="AAA"/>
    <property type="match status" value="1"/>
</dbReference>
<evidence type="ECO:0000256" key="4">
    <source>
        <dbReference type="ARBA" id="ARBA00023125"/>
    </source>
</evidence>
<dbReference type="Gene3D" id="1.10.10.60">
    <property type="entry name" value="Homeodomain-like"/>
    <property type="match status" value="1"/>
</dbReference>
<dbReference type="Gene3D" id="3.40.50.300">
    <property type="entry name" value="P-loop containing nucleotide triphosphate hydrolases"/>
    <property type="match status" value="1"/>
</dbReference>
<dbReference type="Gene3D" id="1.10.8.60">
    <property type="match status" value="1"/>
</dbReference>
<dbReference type="EMBL" id="JAGQHS010000003">
    <property type="protein sequence ID" value="MCA9754392.1"/>
    <property type="molecule type" value="Genomic_DNA"/>
</dbReference>
<dbReference type="Pfam" id="PF00158">
    <property type="entry name" value="Sigma54_activat"/>
    <property type="match status" value="1"/>
</dbReference>
<evidence type="ECO:0000256" key="5">
    <source>
        <dbReference type="ARBA" id="ARBA00023163"/>
    </source>
</evidence>
<dbReference type="PROSITE" id="PS00688">
    <property type="entry name" value="SIGMA54_INTERACT_3"/>
    <property type="match status" value="1"/>
</dbReference>
<feature type="region of interest" description="Disordered" evidence="6">
    <location>
        <begin position="524"/>
        <end position="544"/>
    </location>
</feature>
<sequence>MTADFPRAGFDDRAGRENQRIKIEAAGEQELLDLVFGFSRGLTSLTTTDEVLDRIIKAVLALRVAERVFIVLKQGDNLSIVRRSNPLNDLYREEDDVVSRTIVRDCLSKRDTVYHLDLDDVPEVAKSNSVRELSLRSAICIPLLEREEPFGVLYLDSQRPLAKQHDHTRLLHGYAFLSALALTRFRDVELEKLRTDSVRKERDAALARLGDWTKDLVGQSRPWIEVIHQVAMAHELDHTVLIEGESGTGKELIARAIANGSGRRKDGPFIALNCAGLEPQLLDATLFGTVKGAFTGAVDRPGYVEAANGGTLFLDEIGDMSLDVQKHFLRFLDDQQFRRLGSLELQKSDVRIVAATNRSLRGLCGQGRFREDLFLRIDQFRIVIPPLRDRLDDVPLLVNYFLRAIARSSMEVAPEAIDLMRSYHWPGNVRQLKNAVEIAALTAGDRRTISRADVEKRAGIHQDDILPPPPITLAEARSRAERELVIQSYRRHKGDKSRMATEMGVARMTVYNLIERHGLTEVELTGRGSDGSAVNGSSGGTNDK</sequence>
<dbReference type="InterPro" id="IPR002078">
    <property type="entry name" value="Sigma_54_int"/>
</dbReference>
<dbReference type="FunFam" id="3.40.50.300:FF:000006">
    <property type="entry name" value="DNA-binding transcriptional regulator NtrC"/>
    <property type="match status" value="1"/>
</dbReference>
<evidence type="ECO:0000256" key="6">
    <source>
        <dbReference type="SAM" id="MobiDB-lite"/>
    </source>
</evidence>
<dbReference type="SUPFAM" id="SSF52540">
    <property type="entry name" value="P-loop containing nucleoside triphosphate hydrolases"/>
    <property type="match status" value="1"/>
</dbReference>
<dbReference type="InterPro" id="IPR029016">
    <property type="entry name" value="GAF-like_dom_sf"/>
</dbReference>
<evidence type="ECO:0000256" key="3">
    <source>
        <dbReference type="ARBA" id="ARBA00023015"/>
    </source>
</evidence>
<dbReference type="InterPro" id="IPR027417">
    <property type="entry name" value="P-loop_NTPase"/>
</dbReference>
<dbReference type="Pfam" id="PF25601">
    <property type="entry name" value="AAA_lid_14"/>
    <property type="match status" value="1"/>
</dbReference>
<dbReference type="InterPro" id="IPR058031">
    <property type="entry name" value="AAA_lid_NorR"/>
</dbReference>
<gene>
    <name evidence="8" type="ORF">KDA27_01215</name>
</gene>
<dbReference type="PROSITE" id="PS00675">
    <property type="entry name" value="SIGMA54_INTERACT_1"/>
    <property type="match status" value="1"/>
</dbReference>
<dbReference type="Proteomes" id="UP000739538">
    <property type="component" value="Unassembled WGS sequence"/>
</dbReference>
<dbReference type="PANTHER" id="PTHR32071">
    <property type="entry name" value="TRANSCRIPTIONAL REGULATORY PROTEIN"/>
    <property type="match status" value="1"/>
</dbReference>
<dbReference type="InterPro" id="IPR009057">
    <property type="entry name" value="Homeodomain-like_sf"/>
</dbReference>
<comment type="caution">
    <text evidence="8">The sequence shown here is derived from an EMBL/GenBank/DDBJ whole genome shotgun (WGS) entry which is preliminary data.</text>
</comment>
<dbReference type="Pfam" id="PF13185">
    <property type="entry name" value="GAF_2"/>
    <property type="match status" value="1"/>
</dbReference>
<keyword evidence="5" id="KW-0804">Transcription</keyword>
<keyword evidence="2" id="KW-0067">ATP-binding</keyword>
<dbReference type="AlphaFoldDB" id="A0A956N916"/>
<dbReference type="InterPro" id="IPR025662">
    <property type="entry name" value="Sigma_54_int_dom_ATP-bd_1"/>
</dbReference>
<feature type="domain" description="Sigma-54 factor interaction" evidence="7">
    <location>
        <begin position="216"/>
        <end position="441"/>
    </location>
</feature>